<feature type="compositionally biased region" description="Basic and acidic residues" evidence="1">
    <location>
        <begin position="24"/>
        <end position="34"/>
    </location>
</feature>
<feature type="region of interest" description="Disordered" evidence="1">
    <location>
        <begin position="21"/>
        <end position="45"/>
    </location>
</feature>
<comment type="caution">
    <text evidence="3">The sequence shown here is derived from an EMBL/GenBank/DDBJ whole genome shotgun (WGS) entry which is preliminary data.</text>
</comment>
<name>A0A8S3UC31_MYTED</name>
<protein>
    <recommendedName>
        <fullName evidence="2">TTF-type domain-containing protein</fullName>
    </recommendedName>
</protein>
<proteinExistence type="predicted"/>
<dbReference type="Proteomes" id="UP000683360">
    <property type="component" value="Unassembled WGS sequence"/>
</dbReference>
<dbReference type="PANTHER" id="PTHR45749:SF21">
    <property type="entry name" value="DUF4371 DOMAIN-CONTAINING PROTEIN"/>
    <property type="match status" value="1"/>
</dbReference>
<dbReference type="AlphaFoldDB" id="A0A8S3UC31"/>
<gene>
    <name evidence="3" type="ORF">MEDL_53721</name>
</gene>
<accession>A0A8S3UC31</accession>
<evidence type="ECO:0000313" key="4">
    <source>
        <dbReference type="Proteomes" id="UP000683360"/>
    </source>
</evidence>
<evidence type="ECO:0000313" key="3">
    <source>
        <dbReference type="EMBL" id="CAG2241503.1"/>
    </source>
</evidence>
<dbReference type="InterPro" id="IPR006580">
    <property type="entry name" value="Znf_TTF"/>
</dbReference>
<keyword evidence="4" id="KW-1185">Reference proteome</keyword>
<evidence type="ECO:0000256" key="1">
    <source>
        <dbReference type="SAM" id="MobiDB-lite"/>
    </source>
</evidence>
<dbReference type="EMBL" id="CAJPWZ010002589">
    <property type="protein sequence ID" value="CAG2241503.1"/>
    <property type="molecule type" value="Genomic_DNA"/>
</dbReference>
<organism evidence="3 4">
    <name type="scientific">Mytilus edulis</name>
    <name type="common">Blue mussel</name>
    <dbReference type="NCBI Taxonomy" id="6550"/>
    <lineage>
        <taxon>Eukaryota</taxon>
        <taxon>Metazoa</taxon>
        <taxon>Spiralia</taxon>
        <taxon>Lophotrochozoa</taxon>
        <taxon>Mollusca</taxon>
        <taxon>Bivalvia</taxon>
        <taxon>Autobranchia</taxon>
        <taxon>Pteriomorphia</taxon>
        <taxon>Mytilida</taxon>
        <taxon>Mytiloidea</taxon>
        <taxon>Mytilidae</taxon>
        <taxon>Mytilinae</taxon>
        <taxon>Mytilus</taxon>
    </lineage>
</organism>
<evidence type="ECO:0000259" key="2">
    <source>
        <dbReference type="SMART" id="SM00597"/>
    </source>
</evidence>
<dbReference type="SMART" id="SM00597">
    <property type="entry name" value="ZnF_TTF"/>
    <property type="match status" value="1"/>
</dbReference>
<dbReference type="PANTHER" id="PTHR45749">
    <property type="match status" value="1"/>
</dbReference>
<dbReference type="OrthoDB" id="6770405at2759"/>
<sequence length="230" mass="26576">MSESKKSTQLKLTDLFNPTASKVSRIDHDEDPTHKTSSSPIDSLAHSESLLKQSDPTNSDPYYFSGKSLNDSDRTQLLFDIKMSSSKIVFPATDGRRYSSKWEEKFPWLRYSIQKDAAFCINCLAFCNYKDGDVFTDKGFNDWKNATGYKRGVLLSHNESKTHQQATNKTINYKQIVSKEEKDIYVSISKSYEEKVKRNREILFRIIDTIVVLGQQNIPLRGHNWNKEKR</sequence>
<reference evidence="3" key="1">
    <citation type="submission" date="2021-03" db="EMBL/GenBank/DDBJ databases">
        <authorList>
            <person name="Bekaert M."/>
        </authorList>
    </citation>
    <scope>NUCLEOTIDE SEQUENCE</scope>
</reference>
<feature type="domain" description="TTF-type" evidence="2">
    <location>
        <begin position="94"/>
        <end position="183"/>
    </location>
</feature>